<evidence type="ECO:0000259" key="4">
    <source>
        <dbReference type="Pfam" id="PF00703"/>
    </source>
</evidence>
<dbReference type="InterPro" id="IPR013783">
    <property type="entry name" value="Ig-like_fold"/>
</dbReference>
<dbReference type="SUPFAM" id="SSF51445">
    <property type="entry name" value="(Trans)glycosidases"/>
    <property type="match status" value="1"/>
</dbReference>
<evidence type="ECO:0000259" key="5">
    <source>
        <dbReference type="Pfam" id="PF02836"/>
    </source>
</evidence>
<evidence type="ECO:0000256" key="2">
    <source>
        <dbReference type="ARBA" id="ARBA00022801"/>
    </source>
</evidence>
<dbReference type="PANTHER" id="PTHR42732">
    <property type="entry name" value="BETA-GALACTOSIDASE"/>
    <property type="match status" value="1"/>
</dbReference>
<evidence type="ECO:0000256" key="3">
    <source>
        <dbReference type="ARBA" id="ARBA00023295"/>
    </source>
</evidence>
<accession>A0A3M0I5B3</accession>
<evidence type="ECO:0000313" key="7">
    <source>
        <dbReference type="Proteomes" id="UP000270471"/>
    </source>
</evidence>
<dbReference type="InterPro" id="IPR051913">
    <property type="entry name" value="GH2_Domain-Containing"/>
</dbReference>
<reference evidence="6 7" key="1">
    <citation type="submission" date="2017-11" db="EMBL/GenBank/DDBJ databases">
        <title>Draft genome of actinobacteria isolated from guarana (Paullinia cupana (Mart.) Ducke.</title>
        <authorList>
            <person name="Siqueira K.A."/>
            <person name="Liotti R.G."/>
            <person name="Mendes T.A.O."/>
            <person name="Soares M.A."/>
        </authorList>
    </citation>
    <scope>NUCLEOTIDE SEQUENCE [LARGE SCALE GENOMIC DNA]</scope>
    <source>
        <strain evidence="6 7">193</strain>
    </source>
</reference>
<keyword evidence="2" id="KW-0378">Hydrolase</keyword>
<protein>
    <recommendedName>
        <fullName evidence="8">Glycoside hydrolase family 2</fullName>
    </recommendedName>
</protein>
<feature type="domain" description="Glycoside hydrolase family 2 immunoglobulin-like beta-sandwich" evidence="4">
    <location>
        <begin position="159"/>
        <end position="260"/>
    </location>
</feature>
<dbReference type="GO" id="GO:0005975">
    <property type="term" value="P:carbohydrate metabolic process"/>
    <property type="evidence" value="ECO:0007669"/>
    <property type="project" value="InterPro"/>
</dbReference>
<comment type="caution">
    <text evidence="6">The sequence shown here is derived from an EMBL/GenBank/DDBJ whole genome shotgun (WGS) entry which is preliminary data.</text>
</comment>
<sequence>MRSIINLDGVWNAAEGTLKEVPSDFAHSVPVPGLLDMASPAFAEIGLQSTLREAFWVRREFDLDREPAPLSLLRIGKARYGTKVILNGVEIGEHRPNHTVGEFDLGGALRRGRNELLVRLGPWRDDEPTSVPDGRDIESYLAVPGIYDSVELVLADYPYIDVVKTAPDLDAGSVRVSARLRAGAEPAVFTLDAVVSEVSSGVERGTASSGQLALAPHETREVEFEVTLGSPRPWSPEDPFLYVLRLDTPADSRTVRFGMRSFTFDKASGHALLNGRRYPMRGSASAIFRFFEDPDRGDRPWDPAWVRKLHRRFKAMHWNTIRYAIGFPPAFWYDIADEEGLLVIDEFPLFYIYLADDAPAVEAALALDPSVRSYGLRSITAGQARTTEPARTEWPAALTADALETEFSEWVEGHCNHPSVVMWSSNCEGRSPETGVLVERIRKLDPQRRPWGDGWNPPPTDSDPYVAHWYLQWNAAMRGEPTGLGMLSGMRKSAIGYPLGGAPEELLPHLRTPNKDFDGVPVNTGGNAVFLEEYGWLWLTRDGKPTRLTEPVYESLEGWPVATADQRRYTRARLTAAETEFFRCNRTLAGLLLFCALTSSHDRVSTADAFTDLDSLDYEPHFLEYVRDAFAPVALMVDVWNRELAGGVFHEVPVTAINDLPDDWSGELAVRVRDAGTGTVISEQRRAIRIPALGQERVYFGLTTVIPDGEHQIVAELTDGDGYSVRSLRDVRVVSG</sequence>
<dbReference type="Gene3D" id="2.60.40.10">
    <property type="entry name" value="Immunoglobulins"/>
    <property type="match status" value="1"/>
</dbReference>
<dbReference type="InterPro" id="IPR036156">
    <property type="entry name" value="Beta-gal/glucu_dom_sf"/>
</dbReference>
<evidence type="ECO:0008006" key="8">
    <source>
        <dbReference type="Google" id="ProtNLM"/>
    </source>
</evidence>
<keyword evidence="7" id="KW-1185">Reference proteome</keyword>
<dbReference type="GO" id="GO:0004553">
    <property type="term" value="F:hydrolase activity, hydrolyzing O-glycosyl compounds"/>
    <property type="evidence" value="ECO:0007669"/>
    <property type="project" value="InterPro"/>
</dbReference>
<dbReference type="InterPro" id="IPR008979">
    <property type="entry name" value="Galactose-bd-like_sf"/>
</dbReference>
<dbReference type="InterPro" id="IPR006103">
    <property type="entry name" value="Glyco_hydro_2_cat"/>
</dbReference>
<organism evidence="6 7">
    <name type="scientific">Streptomyces shenzhenensis</name>
    <dbReference type="NCBI Taxonomy" id="943815"/>
    <lineage>
        <taxon>Bacteria</taxon>
        <taxon>Bacillati</taxon>
        <taxon>Actinomycetota</taxon>
        <taxon>Actinomycetes</taxon>
        <taxon>Kitasatosporales</taxon>
        <taxon>Streptomycetaceae</taxon>
        <taxon>Streptomyces</taxon>
    </lineage>
</organism>
<dbReference type="Pfam" id="PF00703">
    <property type="entry name" value="Glyco_hydro_2"/>
    <property type="match status" value="1"/>
</dbReference>
<dbReference type="AlphaFoldDB" id="A0A3M0I5B3"/>
<name>A0A3M0I5B3_9ACTN</name>
<dbReference type="InterPro" id="IPR006102">
    <property type="entry name" value="Ig-like_GH2"/>
</dbReference>
<dbReference type="Proteomes" id="UP000270471">
    <property type="component" value="Unassembled WGS sequence"/>
</dbReference>
<dbReference type="Gene3D" id="2.60.120.260">
    <property type="entry name" value="Galactose-binding domain-like"/>
    <property type="match status" value="1"/>
</dbReference>
<dbReference type="Gene3D" id="3.20.20.80">
    <property type="entry name" value="Glycosidases"/>
    <property type="match status" value="1"/>
</dbReference>
<dbReference type="SUPFAM" id="SSF49303">
    <property type="entry name" value="beta-Galactosidase/glucuronidase domain"/>
    <property type="match status" value="1"/>
</dbReference>
<keyword evidence="3" id="KW-0326">Glycosidase</keyword>
<comment type="similarity">
    <text evidence="1">Belongs to the glycosyl hydrolase 2 family.</text>
</comment>
<gene>
    <name evidence="6" type="ORF">CTZ28_23845</name>
</gene>
<evidence type="ECO:0000313" key="6">
    <source>
        <dbReference type="EMBL" id="RMB83400.1"/>
    </source>
</evidence>
<feature type="domain" description="Glycoside hydrolase family 2 catalytic" evidence="5">
    <location>
        <begin position="305"/>
        <end position="448"/>
    </location>
</feature>
<dbReference type="OrthoDB" id="9762066at2"/>
<proteinExistence type="inferred from homology"/>
<dbReference type="RefSeq" id="WP_121891754.1">
    <property type="nucleotide sequence ID" value="NZ_PENI01000016.1"/>
</dbReference>
<dbReference type="EMBL" id="PENI01000016">
    <property type="protein sequence ID" value="RMB83400.1"/>
    <property type="molecule type" value="Genomic_DNA"/>
</dbReference>
<dbReference type="SUPFAM" id="SSF49785">
    <property type="entry name" value="Galactose-binding domain-like"/>
    <property type="match status" value="1"/>
</dbReference>
<dbReference type="Pfam" id="PF02836">
    <property type="entry name" value="Glyco_hydro_2_C"/>
    <property type="match status" value="1"/>
</dbReference>
<dbReference type="InterPro" id="IPR017853">
    <property type="entry name" value="GH"/>
</dbReference>
<dbReference type="PANTHER" id="PTHR42732:SF1">
    <property type="entry name" value="BETA-MANNOSIDASE"/>
    <property type="match status" value="1"/>
</dbReference>
<evidence type="ECO:0000256" key="1">
    <source>
        <dbReference type="ARBA" id="ARBA00007401"/>
    </source>
</evidence>